<sequence>MRTINQQHHNITDLSLEPNDFLTDVLQGLSSNPKMLSAKYLYDELGSKLFEKITSLDEYYQTRTEIDILHQSYSTISTLIGEHVDLVELGSGSSKKTHILLDEQRVNSYIPIDISTSMLTNTVDQLKEKYPSLTIHGMVADYTKPFSLPALGGNKKVTFFPGSTIGNFEPSEAAMFLKQLSQTFNKEDGLLIGVDLKKDQHIIEKAYNDEKGITAAFNKNVLTRINRELQCDFKVENFQHHAYYNTSKSRIEMHLISTIDQTVQFQDQTFAFTKNETIHTENSYKYSIDSFQKLCLWCGFKPVEVFMDKNQWFSVHYLEVM</sequence>
<keyword evidence="5" id="KW-1185">Reference proteome</keyword>
<organism evidence="4 5">
    <name type="scientific">Alteribacillus bidgolensis</name>
    <dbReference type="NCBI Taxonomy" id="930129"/>
    <lineage>
        <taxon>Bacteria</taxon>
        <taxon>Bacillati</taxon>
        <taxon>Bacillota</taxon>
        <taxon>Bacilli</taxon>
        <taxon>Bacillales</taxon>
        <taxon>Bacillaceae</taxon>
        <taxon>Alteribacillus</taxon>
    </lineage>
</organism>
<dbReference type="GO" id="GO:0032259">
    <property type="term" value="P:methylation"/>
    <property type="evidence" value="ECO:0007669"/>
    <property type="project" value="UniProtKB-KW"/>
</dbReference>
<evidence type="ECO:0000256" key="1">
    <source>
        <dbReference type="ARBA" id="ARBA00022603"/>
    </source>
</evidence>
<dbReference type="InterPro" id="IPR029063">
    <property type="entry name" value="SAM-dependent_MTases_sf"/>
</dbReference>
<dbReference type="EMBL" id="FNDU01000021">
    <property type="protein sequence ID" value="SDJ06960.1"/>
    <property type="molecule type" value="Genomic_DNA"/>
</dbReference>
<protein>
    <submittedName>
        <fullName evidence="4">Dimethylhistidine N-methyltransferase</fullName>
    </submittedName>
</protein>
<name>A0A1G8QS16_9BACI</name>
<feature type="domain" description="Histidine-specific methyltransferase SAM-dependent" evidence="3">
    <location>
        <begin position="23"/>
        <end position="319"/>
    </location>
</feature>
<evidence type="ECO:0000256" key="2">
    <source>
        <dbReference type="ARBA" id="ARBA00022679"/>
    </source>
</evidence>
<dbReference type="InterPro" id="IPR017804">
    <property type="entry name" value="MeTrfase_EgtD-like"/>
</dbReference>
<gene>
    <name evidence="4" type="ORF">SAMN05216352_12137</name>
</gene>
<keyword evidence="1 4" id="KW-0489">Methyltransferase</keyword>
<dbReference type="PANTHER" id="PTHR43397">
    <property type="entry name" value="ERGOTHIONEINE BIOSYNTHESIS PROTEIN 1"/>
    <property type="match status" value="1"/>
</dbReference>
<dbReference type="Proteomes" id="UP000199017">
    <property type="component" value="Unassembled WGS sequence"/>
</dbReference>
<proteinExistence type="predicted"/>
<accession>A0A1G8QS16</accession>
<dbReference type="Gene3D" id="3.40.50.150">
    <property type="entry name" value="Vaccinia Virus protein VP39"/>
    <property type="match status" value="1"/>
</dbReference>
<dbReference type="NCBIfam" id="TIGR03438">
    <property type="entry name" value="egtD_ergothio"/>
    <property type="match status" value="1"/>
</dbReference>
<dbReference type="InterPro" id="IPR035094">
    <property type="entry name" value="EgtD"/>
</dbReference>
<reference evidence="4 5" key="1">
    <citation type="submission" date="2016-10" db="EMBL/GenBank/DDBJ databases">
        <authorList>
            <person name="de Groot N.N."/>
        </authorList>
    </citation>
    <scope>NUCLEOTIDE SEQUENCE [LARGE SCALE GENOMIC DNA]</scope>
    <source>
        <strain evidence="5">P4B,CCM 7963,CECT 7998,DSM 25260,IBRC-M 10614,KCTC 13821</strain>
    </source>
</reference>
<dbReference type="InterPro" id="IPR051128">
    <property type="entry name" value="EgtD_Methyltrsf_superfamily"/>
</dbReference>
<dbReference type="PIRSF" id="PIRSF018005">
    <property type="entry name" value="UCP018005"/>
    <property type="match status" value="1"/>
</dbReference>
<evidence type="ECO:0000313" key="4">
    <source>
        <dbReference type="EMBL" id="SDJ06960.1"/>
    </source>
</evidence>
<dbReference type="OrthoDB" id="5289726at2"/>
<evidence type="ECO:0000259" key="3">
    <source>
        <dbReference type="Pfam" id="PF10017"/>
    </source>
</evidence>
<keyword evidence="2 4" id="KW-0808">Transferase</keyword>
<evidence type="ECO:0000313" key="5">
    <source>
        <dbReference type="Proteomes" id="UP000199017"/>
    </source>
</evidence>
<dbReference type="GO" id="GO:0008168">
    <property type="term" value="F:methyltransferase activity"/>
    <property type="evidence" value="ECO:0007669"/>
    <property type="project" value="UniProtKB-KW"/>
</dbReference>
<dbReference type="Pfam" id="PF10017">
    <property type="entry name" value="Methyltransf_33"/>
    <property type="match status" value="1"/>
</dbReference>
<dbReference type="InterPro" id="IPR019257">
    <property type="entry name" value="MeTrfase_dom"/>
</dbReference>
<dbReference type="RefSeq" id="WP_091587932.1">
    <property type="nucleotide sequence ID" value="NZ_FNDU01000021.1"/>
</dbReference>
<dbReference type="PANTHER" id="PTHR43397:SF1">
    <property type="entry name" value="ERGOTHIONEINE BIOSYNTHESIS PROTEIN 1"/>
    <property type="match status" value="1"/>
</dbReference>
<dbReference type="STRING" id="930129.SAMN05216352_12137"/>
<dbReference type="AlphaFoldDB" id="A0A1G8QS16"/>